<keyword evidence="1" id="KW-1185">Reference proteome</keyword>
<evidence type="ECO:0000313" key="2">
    <source>
        <dbReference type="WBParaSite" id="PgR089_g043_t01"/>
    </source>
</evidence>
<evidence type="ECO:0000313" key="1">
    <source>
        <dbReference type="Proteomes" id="UP000887569"/>
    </source>
</evidence>
<protein>
    <submittedName>
        <fullName evidence="2">Envelope protein</fullName>
    </submittedName>
</protein>
<dbReference type="AlphaFoldDB" id="A0A915C508"/>
<proteinExistence type="predicted"/>
<name>A0A915C508_PARUN</name>
<organism evidence="1 2">
    <name type="scientific">Parascaris univalens</name>
    <name type="common">Nematode worm</name>
    <dbReference type="NCBI Taxonomy" id="6257"/>
    <lineage>
        <taxon>Eukaryota</taxon>
        <taxon>Metazoa</taxon>
        <taxon>Ecdysozoa</taxon>
        <taxon>Nematoda</taxon>
        <taxon>Chromadorea</taxon>
        <taxon>Rhabditida</taxon>
        <taxon>Spirurina</taxon>
        <taxon>Ascaridomorpha</taxon>
        <taxon>Ascaridoidea</taxon>
        <taxon>Ascarididae</taxon>
        <taxon>Parascaris</taxon>
    </lineage>
</organism>
<sequence>MLPTARFPQNDGCNRYALLYIQYDNVGRLRELKSLQFSTKNSAFHKRWLILKKFFIEWRHTSRWREAMHTVGFFKANFDGNSLSFEV</sequence>
<accession>A0A915C508</accession>
<reference evidence="2" key="1">
    <citation type="submission" date="2022-11" db="UniProtKB">
        <authorList>
            <consortium name="WormBaseParasite"/>
        </authorList>
    </citation>
    <scope>IDENTIFICATION</scope>
</reference>
<dbReference type="Proteomes" id="UP000887569">
    <property type="component" value="Unplaced"/>
</dbReference>
<dbReference type="WBParaSite" id="PgR089_g043_t01">
    <property type="protein sequence ID" value="PgR089_g043_t01"/>
    <property type="gene ID" value="PgR089_g043"/>
</dbReference>